<dbReference type="EMBL" id="JBHLZP010000708">
    <property type="protein sequence ID" value="MFB9839410.1"/>
    <property type="molecule type" value="Genomic_DNA"/>
</dbReference>
<dbReference type="RefSeq" id="WP_378212525.1">
    <property type="nucleotide sequence ID" value="NZ_JBHLZP010000708.1"/>
</dbReference>
<dbReference type="Gene3D" id="1.10.287.3240">
    <property type="match status" value="1"/>
</dbReference>
<accession>A0ABV5YWE2</accession>
<evidence type="ECO:0000256" key="1">
    <source>
        <dbReference type="ARBA" id="ARBA00005850"/>
    </source>
</evidence>
<comment type="similarity">
    <text evidence="1">Belongs to the V-ATPase D subunit family.</text>
</comment>
<keyword evidence="2" id="KW-0813">Transport</keyword>
<feature type="non-terminal residue" evidence="4">
    <location>
        <position position="78"/>
    </location>
</feature>
<keyword evidence="5" id="KW-1185">Reference proteome</keyword>
<name>A0ABV5YWE2_9ACTN</name>
<evidence type="ECO:0000313" key="4">
    <source>
        <dbReference type="EMBL" id="MFB9839410.1"/>
    </source>
</evidence>
<keyword evidence="3" id="KW-0406">Ion transport</keyword>
<organism evidence="4 5">
    <name type="scientific">Actinoallomurus acaciae</name>
    <dbReference type="NCBI Taxonomy" id="502577"/>
    <lineage>
        <taxon>Bacteria</taxon>
        <taxon>Bacillati</taxon>
        <taxon>Actinomycetota</taxon>
        <taxon>Actinomycetes</taxon>
        <taxon>Streptosporangiales</taxon>
        <taxon>Thermomonosporaceae</taxon>
        <taxon>Actinoallomurus</taxon>
    </lineage>
</organism>
<evidence type="ECO:0000313" key="5">
    <source>
        <dbReference type="Proteomes" id="UP001589627"/>
    </source>
</evidence>
<reference evidence="4 5" key="1">
    <citation type="submission" date="2024-09" db="EMBL/GenBank/DDBJ databases">
        <authorList>
            <person name="Sun Q."/>
            <person name="Mori K."/>
        </authorList>
    </citation>
    <scope>NUCLEOTIDE SEQUENCE [LARGE SCALE GENOMIC DNA]</scope>
    <source>
        <strain evidence="4 5">TBRC 0563</strain>
    </source>
</reference>
<dbReference type="Proteomes" id="UP001589627">
    <property type="component" value="Unassembled WGS sequence"/>
</dbReference>
<evidence type="ECO:0000256" key="2">
    <source>
        <dbReference type="ARBA" id="ARBA00022448"/>
    </source>
</evidence>
<comment type="caution">
    <text evidence="4">The sequence shown here is derived from an EMBL/GenBank/DDBJ whole genome shotgun (WGS) entry which is preliminary data.</text>
</comment>
<dbReference type="InterPro" id="IPR002699">
    <property type="entry name" value="V_ATPase_D"/>
</dbReference>
<proteinExistence type="inferred from homology"/>
<gene>
    <name evidence="4" type="ORF">ACFFNX_45430</name>
</gene>
<sequence>MTSLTRVPPGRAGRLWLHRRLIIAQRGVDLLQRKLRILVRDHHRLASEAERTGRDWAAACADADERGLRACLADGRRA</sequence>
<dbReference type="Pfam" id="PF01813">
    <property type="entry name" value="ATP-synt_D"/>
    <property type="match status" value="1"/>
</dbReference>
<evidence type="ECO:0000256" key="3">
    <source>
        <dbReference type="ARBA" id="ARBA00023065"/>
    </source>
</evidence>
<protein>
    <submittedName>
        <fullName evidence="4">V-type ATP synthase subunit D</fullName>
    </submittedName>
</protein>